<accession>A0A0P0Z3L8</accession>
<evidence type="ECO:0000256" key="1">
    <source>
        <dbReference type="SAM" id="Phobius"/>
    </source>
</evidence>
<dbReference type="OrthoDB" id="8116391at2"/>
<evidence type="ECO:0000313" key="2">
    <source>
        <dbReference type="EMBL" id="BAT28637.1"/>
    </source>
</evidence>
<keyword evidence="1" id="KW-1133">Transmembrane helix</keyword>
<feature type="transmembrane region" description="Helical" evidence="1">
    <location>
        <begin position="47"/>
        <end position="63"/>
    </location>
</feature>
<feature type="transmembrane region" description="Helical" evidence="1">
    <location>
        <begin position="70"/>
        <end position="87"/>
    </location>
</feature>
<proteinExistence type="predicted"/>
<dbReference type="AlphaFoldDB" id="A0A0P0Z3L8"/>
<keyword evidence="1" id="KW-0812">Transmembrane</keyword>
<evidence type="ECO:0008006" key="3">
    <source>
        <dbReference type="Google" id="ProtNLM"/>
    </source>
</evidence>
<feature type="transmembrane region" description="Helical" evidence="1">
    <location>
        <begin position="134"/>
        <end position="155"/>
    </location>
</feature>
<sequence length="204" mass="22137">MQNYTYPTAFWRAILVCALISLVVAAVAYGAFGLELGSAEEGPLETLQEWMLVGACVFLLAAAREQAEGAPRLASIAGAVLAAVFLLRELEPVGDGTLAHYVRSESFRLHEALAILAIALFMIRPLVRYAGECLSWLIQGSAWPLFAAGAVLLISDAIDGHHSVMGVAWLPRMIEETMETFAYAIILAVAIRWYRIACGLFPQP</sequence>
<dbReference type="EMBL" id="LC066377">
    <property type="protein sequence ID" value="BAT28637.1"/>
    <property type="molecule type" value="Genomic_DNA"/>
</dbReference>
<feature type="transmembrane region" description="Helical" evidence="1">
    <location>
        <begin position="181"/>
        <end position="201"/>
    </location>
</feature>
<dbReference type="RefSeq" id="WP_062225822.1">
    <property type="nucleotide sequence ID" value="NZ_BBWR01000002.1"/>
</dbReference>
<protein>
    <recommendedName>
        <fullName evidence="3">Transmembrane protein</fullName>
    </recommendedName>
</protein>
<feature type="transmembrane region" description="Helical" evidence="1">
    <location>
        <begin position="107"/>
        <end position="127"/>
    </location>
</feature>
<feature type="transmembrane region" description="Helical" evidence="1">
    <location>
        <begin position="9"/>
        <end position="32"/>
    </location>
</feature>
<organism evidence="2">
    <name type="scientific">Aureimonas frigidaquae</name>
    <dbReference type="NCBI Taxonomy" id="424757"/>
    <lineage>
        <taxon>Bacteria</taxon>
        <taxon>Pseudomonadati</taxon>
        <taxon>Pseudomonadota</taxon>
        <taxon>Alphaproteobacteria</taxon>
        <taxon>Hyphomicrobiales</taxon>
        <taxon>Aurantimonadaceae</taxon>
        <taxon>Aureimonas</taxon>
    </lineage>
</organism>
<keyword evidence="1" id="KW-0472">Membrane</keyword>
<name>A0A0P0Z3L8_9HYPH</name>
<reference evidence="2" key="1">
    <citation type="journal article" date="2015" name="Proc. Natl. Acad. Sci. U.S.A.">
        <title>Bacterial clade with the ribosomal RNA operon on a small plasmid rather than the chromosome.</title>
        <authorList>
            <person name="Anda M."/>
            <person name="Ohtsubo Y."/>
            <person name="Okubo T."/>
            <person name="Sugawara M."/>
            <person name="Nagata Y."/>
            <person name="Tsuda M."/>
            <person name="Minamisawa K."/>
            <person name="Mitsui H."/>
        </authorList>
    </citation>
    <scope>NUCLEOTIDE SEQUENCE</scope>
    <source>
        <strain evidence="2">JCM 14755</strain>
    </source>
</reference>